<proteinExistence type="inferred from homology"/>
<dbReference type="Pfam" id="PF03096">
    <property type="entry name" value="Ndr"/>
    <property type="match status" value="2"/>
</dbReference>
<feature type="non-terminal residue" evidence="2">
    <location>
        <position position="1"/>
    </location>
</feature>
<dbReference type="OrthoDB" id="741027at2759"/>
<comment type="similarity">
    <text evidence="1">Belongs to the NDRG family.</text>
</comment>
<name>A0A267DWN3_9PLAT</name>
<gene>
    <name evidence="2" type="ORF">BOX15_Mlig015351g3</name>
</gene>
<reference evidence="2 3" key="1">
    <citation type="submission" date="2017-06" db="EMBL/GenBank/DDBJ databases">
        <title>A platform for efficient transgenesis in Macrostomum lignano, a flatworm model organism for stem cell research.</title>
        <authorList>
            <person name="Berezikov E."/>
        </authorList>
    </citation>
    <scope>NUCLEOTIDE SEQUENCE [LARGE SCALE GENOMIC DNA]</scope>
    <source>
        <strain evidence="2">DV1</strain>
        <tissue evidence="2">Whole organism</tissue>
    </source>
</reference>
<evidence type="ECO:0000313" key="2">
    <source>
        <dbReference type="EMBL" id="PAA53064.1"/>
    </source>
</evidence>
<evidence type="ECO:0000313" key="3">
    <source>
        <dbReference type="Proteomes" id="UP000215902"/>
    </source>
</evidence>
<protein>
    <recommendedName>
        <fullName evidence="4">AB hydrolase-1 domain-containing protein</fullName>
    </recommendedName>
</protein>
<dbReference type="AlphaFoldDB" id="A0A267DWN3"/>
<dbReference type="SUPFAM" id="SSF53474">
    <property type="entry name" value="alpha/beta-Hydrolases"/>
    <property type="match status" value="1"/>
</dbReference>
<dbReference type="Proteomes" id="UP000215902">
    <property type="component" value="Unassembled WGS sequence"/>
</dbReference>
<dbReference type="Gene3D" id="3.40.50.1820">
    <property type="entry name" value="alpha/beta hydrolase"/>
    <property type="match status" value="1"/>
</dbReference>
<accession>A0A267DWN3</accession>
<dbReference type="PANTHER" id="PTHR11034">
    <property type="entry name" value="N-MYC DOWNSTREAM REGULATED"/>
    <property type="match status" value="1"/>
</dbReference>
<evidence type="ECO:0008006" key="4">
    <source>
        <dbReference type="Google" id="ProtNLM"/>
    </source>
</evidence>
<keyword evidence="3" id="KW-1185">Reference proteome</keyword>
<comment type="caution">
    <text evidence="2">The sequence shown here is derived from an EMBL/GenBank/DDBJ whole genome shotgun (WGS) entry which is preliminary data.</text>
</comment>
<organism evidence="2 3">
    <name type="scientific">Macrostomum lignano</name>
    <dbReference type="NCBI Taxonomy" id="282301"/>
    <lineage>
        <taxon>Eukaryota</taxon>
        <taxon>Metazoa</taxon>
        <taxon>Spiralia</taxon>
        <taxon>Lophotrochozoa</taxon>
        <taxon>Platyhelminthes</taxon>
        <taxon>Rhabditophora</taxon>
        <taxon>Macrostomorpha</taxon>
        <taxon>Macrostomida</taxon>
        <taxon>Macrostomidae</taxon>
        <taxon>Macrostomum</taxon>
    </lineage>
</organism>
<dbReference type="InterPro" id="IPR004142">
    <property type="entry name" value="NDRG"/>
</dbReference>
<evidence type="ECO:0000256" key="1">
    <source>
        <dbReference type="ARBA" id="ARBA00005598"/>
    </source>
</evidence>
<sequence length="376" mass="41479">CYNLISGSDRFSIIKMEEHVIATSYGIPLHVYMQRGTKTSGSILTFHDIGTNYRSFLGFFNYCDMQVIADNFNVYHVCAPGHQDNAGPVASDGVEEKEGLLTERQQFATYADGVPGKIGYPSLDEIADMLQSVVAHFNLAYFVGFGSGAGSNVLCRYALKHPDKVLSLFLINPNANTDNTYYNWLFANNNAEWQRMSQGLLTDSALKLLERHWFGHNSSDCYDSVEACKQQLLSMCLPNVAGYIKAYNDRPDLGIQRDLAKQPGSGLRTLEVQAFLVTGGLAKDMVTRLVAMNSRCDPGRTEFLIVDESDGMMMETEPAKLAVLFLRHLRSCGLVVSLTPERVRELAKQRCASASVAAAADVEAIDETADIDCGDF</sequence>
<dbReference type="EMBL" id="NIVC01003142">
    <property type="protein sequence ID" value="PAA53064.1"/>
    <property type="molecule type" value="Genomic_DNA"/>
</dbReference>
<dbReference type="InterPro" id="IPR029058">
    <property type="entry name" value="AB_hydrolase_fold"/>
</dbReference>
<dbReference type="STRING" id="282301.A0A267DWN3"/>